<dbReference type="EMBL" id="BROH01000001">
    <property type="protein sequence ID" value="GKY86900.1"/>
    <property type="molecule type" value="Genomic_DNA"/>
</dbReference>
<name>A0ABQ5LPG0_9RHOB</name>
<comment type="caution">
    <text evidence="2">The sequence shown here is derived from an EMBL/GenBank/DDBJ whole genome shotgun (WGS) entry which is preliminary data.</text>
</comment>
<evidence type="ECO:0008006" key="4">
    <source>
        <dbReference type="Google" id="ProtNLM"/>
    </source>
</evidence>
<feature type="compositionally biased region" description="Acidic residues" evidence="1">
    <location>
        <begin position="434"/>
        <end position="446"/>
    </location>
</feature>
<organism evidence="2 3">
    <name type="scientific">Sinisalibacter aestuarii</name>
    <dbReference type="NCBI Taxonomy" id="2949426"/>
    <lineage>
        <taxon>Bacteria</taxon>
        <taxon>Pseudomonadati</taxon>
        <taxon>Pseudomonadota</taxon>
        <taxon>Alphaproteobacteria</taxon>
        <taxon>Rhodobacterales</taxon>
        <taxon>Roseobacteraceae</taxon>
        <taxon>Sinisalibacter</taxon>
    </lineage>
</organism>
<reference evidence="2" key="1">
    <citation type="journal article" date="2023" name="Int. J. Syst. Evol. Microbiol.">
        <title>Sinisalibacter aestuarii sp. nov., isolated from estuarine sediment of the Arakawa River.</title>
        <authorList>
            <person name="Arafat S.T."/>
            <person name="Hirano S."/>
            <person name="Sato A."/>
            <person name="Takeuchi K."/>
            <person name="Yasuda T."/>
            <person name="Terahara T."/>
            <person name="Hamada M."/>
            <person name="Kobayashi T."/>
        </authorList>
    </citation>
    <scope>NUCLEOTIDE SEQUENCE</scope>
    <source>
        <strain evidence="2">B-399</strain>
    </source>
</reference>
<evidence type="ECO:0000256" key="1">
    <source>
        <dbReference type="SAM" id="MobiDB-lite"/>
    </source>
</evidence>
<feature type="region of interest" description="Disordered" evidence="1">
    <location>
        <begin position="420"/>
        <end position="453"/>
    </location>
</feature>
<proteinExistence type="predicted"/>
<protein>
    <recommendedName>
        <fullName evidence="4">Stress response protein</fullName>
    </recommendedName>
</protein>
<evidence type="ECO:0000313" key="2">
    <source>
        <dbReference type="EMBL" id="GKY86900.1"/>
    </source>
</evidence>
<accession>A0ABQ5LPG0</accession>
<sequence>MHRPDYLAQGEAARLFPVLANTSKEGRTTSIVLACLSSVREFGAELLGSVGQRLGARATVDTYTEIVFTGEKGVGKDRPDGLIVLRNGKKEWKALVEAKVGTSQLQSDQIERYRQVARDHNIDCVITISNQFATAPANHPLPDVRKSRSRVPVFHWSWMSILTIADLLMNREDIADTDQSYLMNELRRFLTHESAGVRGFERMPPEWTDLNRHVSAGGKILARSSEAAAVLEAWHQETRDLSLILSRQAETVVHQMLPRKLAADPAERHRQELQRLRDSNQLYVELDIPDAAAPLEVVADIPRRTIDVGMSLRAPQDKKSSKARVNWLLRQIKTERTSELFVRMNWPGRSPETQFHFDDLKADPGICEEGKHGLQVVGFHVYFARRLGARFTQQSNFISELEAVVPEFYREVGQELAQWHKPAPRIKPEKSDPDDVDVESIEADADELSRSSD</sequence>
<gene>
    <name evidence="2" type="ORF">STA1M1_07690</name>
</gene>
<dbReference type="Proteomes" id="UP001144205">
    <property type="component" value="Unassembled WGS sequence"/>
</dbReference>
<dbReference type="RefSeq" id="WP_281840843.1">
    <property type="nucleotide sequence ID" value="NZ_BROH01000001.1"/>
</dbReference>
<evidence type="ECO:0000313" key="3">
    <source>
        <dbReference type="Proteomes" id="UP001144205"/>
    </source>
</evidence>
<keyword evidence="3" id="KW-1185">Reference proteome</keyword>